<dbReference type="AlphaFoldDB" id="A0A1T0CBS0"/>
<organism evidence="1 2">
    <name type="scientific">Lwoffella lincolnii</name>
    <dbReference type="NCBI Taxonomy" id="90241"/>
    <lineage>
        <taxon>Bacteria</taxon>
        <taxon>Pseudomonadati</taxon>
        <taxon>Pseudomonadota</taxon>
        <taxon>Gammaproteobacteria</taxon>
        <taxon>Moraxellales</taxon>
        <taxon>Moraxellaceae</taxon>
        <taxon>Lwoffella</taxon>
    </lineage>
</organism>
<evidence type="ECO:0000313" key="2">
    <source>
        <dbReference type="Proteomes" id="UP000191094"/>
    </source>
</evidence>
<evidence type="ECO:0000313" key="1">
    <source>
        <dbReference type="EMBL" id="OOS19571.1"/>
    </source>
</evidence>
<sequence length="215" mass="25108">MILPMTPKITPLPAQFSTSHQIKTHFRQLSRHIAKMPNDARLHHERIDVAMQFYESDPVQGALADYFFGCWYDVAFEGRAILDKVADKLRAGVYDDFAECVNRQGFVMRSSQLATEWSVLLTPSLQVPVHRQRTNRDHSFYVADRVIEQLLLARQNHDVAQILHLEEEFFLHCLACGDKIAFMKVWFWLNKQNWVLDARWQRCRESLESLSGEDS</sequence>
<protein>
    <submittedName>
        <fullName evidence="1">Uncharacterized protein</fullName>
    </submittedName>
</protein>
<dbReference type="OrthoDB" id="6647625at2"/>
<dbReference type="RefSeq" id="WP_143823341.1">
    <property type="nucleotide sequence ID" value="NZ_MUYT01000015.1"/>
</dbReference>
<gene>
    <name evidence="1" type="ORF">B0682_08500</name>
</gene>
<keyword evidence="2" id="KW-1185">Reference proteome</keyword>
<dbReference type="STRING" id="90241.B0682_08500"/>
<dbReference type="EMBL" id="MUYT01000015">
    <property type="protein sequence ID" value="OOS19571.1"/>
    <property type="molecule type" value="Genomic_DNA"/>
</dbReference>
<name>A0A1T0CBS0_9GAMM</name>
<comment type="caution">
    <text evidence="1">The sequence shown here is derived from an EMBL/GenBank/DDBJ whole genome shotgun (WGS) entry which is preliminary data.</text>
</comment>
<reference evidence="1 2" key="1">
    <citation type="submission" date="2017-02" db="EMBL/GenBank/DDBJ databases">
        <title>Draft genome sequence of Moraxella lincolnii CCUG 9405T type strain.</title>
        <authorList>
            <person name="Salva-Serra F."/>
            <person name="Engstrom-Jakobsson H."/>
            <person name="Thorell K."/>
            <person name="Jaen-Luchoro D."/>
            <person name="Gonzales-Siles L."/>
            <person name="Karlsson R."/>
            <person name="Yazdan S."/>
            <person name="Boulund F."/>
            <person name="Johnning A."/>
            <person name="Engstrand L."/>
            <person name="Kristiansson E."/>
            <person name="Moore E."/>
        </authorList>
    </citation>
    <scope>NUCLEOTIDE SEQUENCE [LARGE SCALE GENOMIC DNA]</scope>
    <source>
        <strain evidence="1 2">CCUG 9405</strain>
    </source>
</reference>
<accession>A0A1T0CBS0</accession>
<dbReference type="Proteomes" id="UP000191094">
    <property type="component" value="Unassembled WGS sequence"/>
</dbReference>
<proteinExistence type="predicted"/>